<comment type="caution">
    <text evidence="4">The sequence shown here is derived from an EMBL/GenBank/DDBJ whole genome shotgun (WGS) entry which is preliminary data.</text>
</comment>
<feature type="region of interest" description="Disordered" evidence="2">
    <location>
        <begin position="386"/>
        <end position="415"/>
    </location>
</feature>
<dbReference type="SMART" id="SM00257">
    <property type="entry name" value="LysM"/>
    <property type="match status" value="1"/>
</dbReference>
<gene>
    <name evidence="4" type="ORF">A4V15_18895</name>
</gene>
<feature type="compositionally biased region" description="Low complexity" evidence="2">
    <location>
        <begin position="399"/>
        <end position="415"/>
    </location>
</feature>
<dbReference type="Pfam" id="PF01476">
    <property type="entry name" value="LysM"/>
    <property type="match status" value="1"/>
</dbReference>
<accession>A0A178LFZ5</accession>
<evidence type="ECO:0000259" key="3">
    <source>
        <dbReference type="PROSITE" id="PS51782"/>
    </source>
</evidence>
<dbReference type="Proteomes" id="UP000078356">
    <property type="component" value="Unassembled WGS sequence"/>
</dbReference>
<dbReference type="Pfam" id="PF25800">
    <property type="entry name" value="FimV_N"/>
    <property type="match status" value="1"/>
</dbReference>
<dbReference type="AlphaFoldDB" id="A0A178LFZ5"/>
<feature type="compositionally biased region" description="Pro residues" evidence="2">
    <location>
        <begin position="389"/>
        <end position="398"/>
    </location>
</feature>
<feature type="domain" description="LysM" evidence="3">
    <location>
        <begin position="190"/>
        <end position="246"/>
    </location>
</feature>
<dbReference type="InterPro" id="IPR038440">
    <property type="entry name" value="FimV_C_sf"/>
</dbReference>
<organism evidence="4 5">
    <name type="scientific">Pseudomonas oryzihabitans</name>
    <dbReference type="NCBI Taxonomy" id="47885"/>
    <lineage>
        <taxon>Bacteria</taxon>
        <taxon>Pseudomonadati</taxon>
        <taxon>Pseudomonadota</taxon>
        <taxon>Gammaproteobacteria</taxon>
        <taxon>Pseudomonadales</taxon>
        <taxon>Pseudomonadaceae</taxon>
        <taxon>Pseudomonas</taxon>
    </lineage>
</organism>
<dbReference type="CDD" id="cd00118">
    <property type="entry name" value="LysM"/>
    <property type="match status" value="1"/>
</dbReference>
<evidence type="ECO:0000256" key="2">
    <source>
        <dbReference type="SAM" id="MobiDB-lite"/>
    </source>
</evidence>
<dbReference type="InterPro" id="IPR018392">
    <property type="entry name" value="LysM"/>
</dbReference>
<dbReference type="RefSeq" id="WP_064308045.1">
    <property type="nucleotide sequence ID" value="NZ_LWCR01000017.1"/>
</dbReference>
<dbReference type="InterPro" id="IPR020011">
    <property type="entry name" value="FimV_C"/>
</dbReference>
<evidence type="ECO:0000313" key="4">
    <source>
        <dbReference type="EMBL" id="OAN29174.1"/>
    </source>
</evidence>
<dbReference type="OrthoDB" id="5298707at2"/>
<keyword evidence="1" id="KW-0175">Coiled coil</keyword>
<proteinExistence type="predicted"/>
<dbReference type="Gene3D" id="3.10.350.10">
    <property type="entry name" value="LysM domain"/>
    <property type="match status" value="1"/>
</dbReference>
<dbReference type="Gene3D" id="1.20.58.2200">
    <property type="match status" value="1"/>
</dbReference>
<dbReference type="EMBL" id="LWCR01000017">
    <property type="protein sequence ID" value="OAN29174.1"/>
    <property type="molecule type" value="Genomic_DNA"/>
</dbReference>
<dbReference type="SUPFAM" id="SSF48452">
    <property type="entry name" value="TPR-like"/>
    <property type="match status" value="1"/>
</dbReference>
<dbReference type="InterPro" id="IPR011990">
    <property type="entry name" value="TPR-like_helical_dom_sf"/>
</dbReference>
<dbReference type="NCBIfam" id="TIGR03504">
    <property type="entry name" value="FimV_Cterm"/>
    <property type="match status" value="1"/>
</dbReference>
<evidence type="ECO:0000256" key="1">
    <source>
        <dbReference type="SAM" id="Coils"/>
    </source>
</evidence>
<feature type="region of interest" description="Disordered" evidence="2">
    <location>
        <begin position="247"/>
        <end position="326"/>
    </location>
</feature>
<feature type="compositionally biased region" description="Low complexity" evidence="2">
    <location>
        <begin position="292"/>
        <end position="322"/>
    </location>
</feature>
<protein>
    <submittedName>
        <fullName evidence="4">Pilus assembly protein FimV</fullName>
    </submittedName>
</protein>
<feature type="coiled-coil region" evidence="1">
    <location>
        <begin position="331"/>
        <end position="383"/>
    </location>
</feature>
<reference evidence="4 5" key="1">
    <citation type="submission" date="2016-04" db="EMBL/GenBank/DDBJ databases">
        <title>Draft Genome Sequences of Staphylococcus capitis Strain H36, S. capitis Strain H65, S. cohnii Strain H62, S. hominis Strain H69, Mycobacterium iranicum Strain H39, Plantibacter sp. Strain H53, Pseudomonas oryzihabitans Strain H72, and Microbacterium sp. Strain H83, isolated from residential settings.</title>
        <authorList>
            <person name="Lymperopoulou D."/>
            <person name="Adams R.I."/>
            <person name="Lindow S."/>
            <person name="Coil D.A."/>
            <person name="Jospin G."/>
            <person name="Eisen J.A."/>
        </authorList>
    </citation>
    <scope>NUCLEOTIDE SEQUENCE [LARGE SCALE GENOMIC DNA]</scope>
    <source>
        <strain evidence="4 5">H72</strain>
    </source>
</reference>
<evidence type="ECO:0000313" key="5">
    <source>
        <dbReference type="Proteomes" id="UP000078356"/>
    </source>
</evidence>
<dbReference type="InterPro" id="IPR057840">
    <property type="entry name" value="FimV_N"/>
</dbReference>
<sequence length="735" mass="77373">MVAKRRPLAFVILSAAALTTLPQAALALGLGGITLQSALNEPLRARIELVNLGDADAGDFRIHLAANEAFAQAGVDRTQFLDDLKFTPHLRTAAGSYVEVTSRRSLVEPYLGFIVQLEQPGGKQLREFTLLVDPPRSGGTPTSVASTAPARVQAASARAAAPAADPVVRQTVSAPRQGLAPSPDLSAGEGVYQTRPRDTLWSIAKRLGPMANRSVEQLMADLFALNPASFANNDPGRLKAGQRLRLPVGVSEPAPRQPVVARTTPPAPSPVPAAPVATAPALAPGPAPAAPAPAAAPVAAPAPAPESVAPPVAAPQPAGSSAEDTKPLLVTQDLGRQVGDLEGQLTQLQERYDALLAQKEVMIEQLQQDREGLQQQLKQARSVALATPTPVPATPAPESPAAQAAPVASSPTAGSTDEGLLSLRSLLLAGGAALLALAGVLWWRRRQTEDVVFDDAGDVESVEMVEPLPEPVLAATQPVIAKSKAKPTAVAASPAPVDDHAGRAEIYIAYGRYGQAREVLESGLAEDDRRQDLRLLLLRVLATLGEAPAFREHEQRFLALGGVAASLAVLHAQFPGMSADPVEPLLEDDLDLDLPAFDAPASEWSAELQFAEPAVPAPVTEEHYDLDLADLSLDEAIALTEELDADSGWKQADALEVTLEDDFPEGLGELPAVMELDLSLDEHFMADTIARRFAEAEACLDQGDVQHATSLLQEIVSEGSDSQRERAEILLSRIA</sequence>
<dbReference type="PROSITE" id="PS51782">
    <property type="entry name" value="LYSM"/>
    <property type="match status" value="1"/>
</dbReference>
<name>A0A178LFZ5_9PSED</name>
<dbReference type="InterPro" id="IPR036779">
    <property type="entry name" value="LysM_dom_sf"/>
</dbReference>